<sequence>MLLQILLTHLLVLQVFAFPTASYTISARDLGLDLIPTMESTTSRTPAETNTITRASIIPIVSSTSTSESQKPSTTVDSAQTHENSDKTPSPTLTSSIPIQQTQSSTSTISTTPESEVTSTGLPPTHIGTTKESSTQSADSSNGGRQWKVVGITVLCITVALAAIYLLLFFDSWWGFVRSVFTRRKRGCGMEDLQPDWEKQTWEYSSGQRFPGETEKEDRLAFAPPTVPPATYSQSEDPHPLDPLYRRPSARPFPDFKTPSY</sequence>
<feature type="compositionally biased region" description="Polar residues" evidence="1">
    <location>
        <begin position="76"/>
        <end position="93"/>
    </location>
</feature>
<evidence type="ECO:0000256" key="3">
    <source>
        <dbReference type="SAM" id="SignalP"/>
    </source>
</evidence>
<feature type="signal peptide" evidence="3">
    <location>
        <begin position="1"/>
        <end position="17"/>
    </location>
</feature>
<keyword evidence="2" id="KW-0812">Transmembrane</keyword>
<keyword evidence="5" id="KW-1185">Reference proteome</keyword>
<dbReference type="Proteomes" id="UP000219338">
    <property type="component" value="Unassembled WGS sequence"/>
</dbReference>
<organism evidence="4 5">
    <name type="scientific">Armillaria ostoyae</name>
    <name type="common">Armillaria root rot fungus</name>
    <dbReference type="NCBI Taxonomy" id="47428"/>
    <lineage>
        <taxon>Eukaryota</taxon>
        <taxon>Fungi</taxon>
        <taxon>Dikarya</taxon>
        <taxon>Basidiomycota</taxon>
        <taxon>Agaricomycotina</taxon>
        <taxon>Agaricomycetes</taxon>
        <taxon>Agaricomycetidae</taxon>
        <taxon>Agaricales</taxon>
        <taxon>Marasmiineae</taxon>
        <taxon>Physalacriaceae</taxon>
        <taxon>Armillaria</taxon>
    </lineage>
</organism>
<protein>
    <recommendedName>
        <fullName evidence="6">Mid2 domain-containing protein</fullName>
    </recommendedName>
</protein>
<evidence type="ECO:0000256" key="2">
    <source>
        <dbReference type="SAM" id="Phobius"/>
    </source>
</evidence>
<dbReference type="OrthoDB" id="3266475at2759"/>
<proteinExistence type="predicted"/>
<name>A0A284RBJ8_ARMOS</name>
<evidence type="ECO:0000313" key="4">
    <source>
        <dbReference type="EMBL" id="SJL06128.1"/>
    </source>
</evidence>
<dbReference type="OMA" id="ERRDWEF"/>
<evidence type="ECO:0008006" key="6">
    <source>
        <dbReference type="Google" id="ProtNLM"/>
    </source>
</evidence>
<keyword evidence="2" id="KW-1133">Transmembrane helix</keyword>
<dbReference type="EMBL" id="FUEG01000006">
    <property type="protein sequence ID" value="SJL06128.1"/>
    <property type="molecule type" value="Genomic_DNA"/>
</dbReference>
<feature type="region of interest" description="Disordered" evidence="1">
    <location>
        <begin position="40"/>
        <end position="143"/>
    </location>
</feature>
<feature type="transmembrane region" description="Helical" evidence="2">
    <location>
        <begin position="149"/>
        <end position="176"/>
    </location>
</feature>
<feature type="region of interest" description="Disordered" evidence="1">
    <location>
        <begin position="208"/>
        <end position="261"/>
    </location>
</feature>
<gene>
    <name evidence="4" type="ORF">ARMOST_09464</name>
</gene>
<dbReference type="STRING" id="47428.A0A284RBJ8"/>
<feature type="compositionally biased region" description="Low complexity" evidence="1">
    <location>
        <begin position="56"/>
        <end position="75"/>
    </location>
</feature>
<evidence type="ECO:0000313" key="5">
    <source>
        <dbReference type="Proteomes" id="UP000219338"/>
    </source>
</evidence>
<accession>A0A284RBJ8</accession>
<reference evidence="5" key="1">
    <citation type="journal article" date="2017" name="Nat. Ecol. Evol.">
        <title>Genome expansion and lineage-specific genetic innovations in the forest pathogenic fungi Armillaria.</title>
        <authorList>
            <person name="Sipos G."/>
            <person name="Prasanna A.N."/>
            <person name="Walter M.C."/>
            <person name="O'Connor E."/>
            <person name="Balint B."/>
            <person name="Krizsan K."/>
            <person name="Kiss B."/>
            <person name="Hess J."/>
            <person name="Varga T."/>
            <person name="Slot J."/>
            <person name="Riley R."/>
            <person name="Boka B."/>
            <person name="Rigling D."/>
            <person name="Barry K."/>
            <person name="Lee J."/>
            <person name="Mihaltcheva S."/>
            <person name="LaButti K."/>
            <person name="Lipzen A."/>
            <person name="Waldron R."/>
            <person name="Moloney N.M."/>
            <person name="Sperisen C."/>
            <person name="Kredics L."/>
            <person name="Vagvoelgyi C."/>
            <person name="Patrignani A."/>
            <person name="Fitzpatrick D."/>
            <person name="Nagy I."/>
            <person name="Doyle S."/>
            <person name="Anderson J.B."/>
            <person name="Grigoriev I.V."/>
            <person name="Gueldener U."/>
            <person name="Muensterkoetter M."/>
            <person name="Nagy L.G."/>
        </authorList>
    </citation>
    <scope>NUCLEOTIDE SEQUENCE [LARGE SCALE GENOMIC DNA]</scope>
    <source>
        <strain evidence="5">C18/9</strain>
    </source>
</reference>
<feature type="compositionally biased region" description="Polar residues" evidence="1">
    <location>
        <begin position="127"/>
        <end position="143"/>
    </location>
</feature>
<feature type="compositionally biased region" description="Low complexity" evidence="1">
    <location>
        <begin position="94"/>
        <end position="120"/>
    </location>
</feature>
<evidence type="ECO:0000256" key="1">
    <source>
        <dbReference type="SAM" id="MobiDB-lite"/>
    </source>
</evidence>
<keyword evidence="3" id="KW-0732">Signal</keyword>
<feature type="chain" id="PRO_5012424996" description="Mid2 domain-containing protein" evidence="3">
    <location>
        <begin position="18"/>
        <end position="261"/>
    </location>
</feature>
<keyword evidence="2" id="KW-0472">Membrane</keyword>
<dbReference type="AlphaFoldDB" id="A0A284RBJ8"/>
<feature type="compositionally biased region" description="Polar residues" evidence="1">
    <location>
        <begin position="40"/>
        <end position="54"/>
    </location>
</feature>